<proteinExistence type="predicted"/>
<dbReference type="GO" id="GO:0000978">
    <property type="term" value="F:RNA polymerase II cis-regulatory region sequence-specific DNA binding"/>
    <property type="evidence" value="ECO:0007669"/>
    <property type="project" value="TreeGrafter"/>
</dbReference>
<keyword evidence="8" id="KW-1185">Reference proteome</keyword>
<evidence type="ECO:0000256" key="1">
    <source>
        <dbReference type="ARBA" id="ARBA00022723"/>
    </source>
</evidence>
<dbReference type="InterPro" id="IPR036236">
    <property type="entry name" value="Znf_C2H2_sf"/>
</dbReference>
<dbReference type="Ensembl" id="ENSPLAT00000014711.1">
    <property type="protein sequence ID" value="ENSPLAP00000001454.1"/>
    <property type="gene ID" value="ENSPLAG00000002505.1"/>
</dbReference>
<evidence type="ECO:0000313" key="8">
    <source>
        <dbReference type="Proteomes" id="UP000261500"/>
    </source>
</evidence>
<dbReference type="GO" id="GO:0000981">
    <property type="term" value="F:DNA-binding transcription factor activity, RNA polymerase II-specific"/>
    <property type="evidence" value="ECO:0007669"/>
    <property type="project" value="TreeGrafter"/>
</dbReference>
<feature type="domain" description="C2H2-type" evidence="6">
    <location>
        <begin position="6"/>
        <end position="33"/>
    </location>
</feature>
<feature type="domain" description="C2H2-type" evidence="6">
    <location>
        <begin position="34"/>
        <end position="61"/>
    </location>
</feature>
<dbReference type="PANTHER" id="PTHR23235">
    <property type="entry name" value="KRUEPPEL-LIKE TRANSCRIPTION FACTOR"/>
    <property type="match status" value="1"/>
</dbReference>
<dbReference type="PROSITE" id="PS50157">
    <property type="entry name" value="ZINC_FINGER_C2H2_2"/>
    <property type="match status" value="2"/>
</dbReference>
<dbReference type="Proteomes" id="UP000261500">
    <property type="component" value="Unplaced"/>
</dbReference>
<accession>A0A3B3TMF1</accession>
<evidence type="ECO:0000313" key="7">
    <source>
        <dbReference type="Ensembl" id="ENSPLAP00000001454.1"/>
    </source>
</evidence>
<keyword evidence="1" id="KW-0479">Metal-binding</keyword>
<protein>
    <recommendedName>
        <fullName evidence="6">C2H2-type domain-containing protein</fullName>
    </recommendedName>
</protein>
<sequence>LFHRPFSCELCGKRFTRNKNLNDHKRIHTGERQFSCKSCGKSFSRFSKLNVHKRIHTGERPFSSLLPPQLAIVNSINSYGKSDIKRIKLFFPDNIECNTM</sequence>
<keyword evidence="3 5" id="KW-0863">Zinc-finger</keyword>
<dbReference type="InterPro" id="IPR013087">
    <property type="entry name" value="Znf_C2H2_type"/>
</dbReference>
<reference evidence="7" key="2">
    <citation type="submission" date="2025-09" db="UniProtKB">
        <authorList>
            <consortium name="Ensembl"/>
        </authorList>
    </citation>
    <scope>IDENTIFICATION</scope>
</reference>
<evidence type="ECO:0000256" key="5">
    <source>
        <dbReference type="PROSITE-ProRule" id="PRU00042"/>
    </source>
</evidence>
<dbReference type="PANTHER" id="PTHR23235:SF178">
    <property type="entry name" value="C2H2-TYPE DOMAIN-CONTAINING PROTEIN-RELATED"/>
    <property type="match status" value="1"/>
</dbReference>
<evidence type="ECO:0000259" key="6">
    <source>
        <dbReference type="PROSITE" id="PS50157"/>
    </source>
</evidence>
<dbReference type="GO" id="GO:0008270">
    <property type="term" value="F:zinc ion binding"/>
    <property type="evidence" value="ECO:0007669"/>
    <property type="project" value="UniProtKB-KW"/>
</dbReference>
<dbReference type="PROSITE" id="PS00028">
    <property type="entry name" value="ZINC_FINGER_C2H2_1"/>
    <property type="match status" value="2"/>
</dbReference>
<name>A0A3B3TMF1_9TELE</name>
<dbReference type="Pfam" id="PF00096">
    <property type="entry name" value="zf-C2H2"/>
    <property type="match status" value="2"/>
</dbReference>
<dbReference type="SUPFAM" id="SSF57667">
    <property type="entry name" value="beta-beta-alpha zinc fingers"/>
    <property type="match status" value="1"/>
</dbReference>
<dbReference type="FunFam" id="3.30.160.60:FF:000182">
    <property type="entry name" value="zinc finger protein 366"/>
    <property type="match status" value="1"/>
</dbReference>
<evidence type="ECO:0000256" key="2">
    <source>
        <dbReference type="ARBA" id="ARBA00022737"/>
    </source>
</evidence>
<organism evidence="7 8">
    <name type="scientific">Poecilia latipinna</name>
    <name type="common">sailfin molly</name>
    <dbReference type="NCBI Taxonomy" id="48699"/>
    <lineage>
        <taxon>Eukaryota</taxon>
        <taxon>Metazoa</taxon>
        <taxon>Chordata</taxon>
        <taxon>Craniata</taxon>
        <taxon>Vertebrata</taxon>
        <taxon>Euteleostomi</taxon>
        <taxon>Actinopterygii</taxon>
        <taxon>Neopterygii</taxon>
        <taxon>Teleostei</taxon>
        <taxon>Neoteleostei</taxon>
        <taxon>Acanthomorphata</taxon>
        <taxon>Ovalentaria</taxon>
        <taxon>Atherinomorphae</taxon>
        <taxon>Cyprinodontiformes</taxon>
        <taxon>Poeciliidae</taxon>
        <taxon>Poeciliinae</taxon>
        <taxon>Poecilia</taxon>
    </lineage>
</organism>
<keyword evidence="4" id="KW-0862">Zinc</keyword>
<dbReference type="Gene3D" id="3.30.160.60">
    <property type="entry name" value="Classic Zinc Finger"/>
    <property type="match status" value="2"/>
</dbReference>
<evidence type="ECO:0000256" key="4">
    <source>
        <dbReference type="ARBA" id="ARBA00022833"/>
    </source>
</evidence>
<reference evidence="7" key="1">
    <citation type="submission" date="2025-08" db="UniProtKB">
        <authorList>
            <consortium name="Ensembl"/>
        </authorList>
    </citation>
    <scope>IDENTIFICATION</scope>
</reference>
<dbReference type="GeneTree" id="ENSGT01150000286959"/>
<dbReference type="FunFam" id="3.30.160.60:FF:000295">
    <property type="entry name" value="zinc finger protein 19"/>
    <property type="match status" value="1"/>
</dbReference>
<dbReference type="AlphaFoldDB" id="A0A3B3TMF1"/>
<dbReference type="SMART" id="SM00355">
    <property type="entry name" value="ZnF_C2H2"/>
    <property type="match status" value="2"/>
</dbReference>
<evidence type="ECO:0000256" key="3">
    <source>
        <dbReference type="ARBA" id="ARBA00022771"/>
    </source>
</evidence>
<dbReference type="STRING" id="48699.ENSPLAP00000001454"/>
<keyword evidence="2" id="KW-0677">Repeat</keyword>